<dbReference type="AlphaFoldDB" id="A0A7J7ENY6"/>
<comment type="caution">
    <text evidence="2">The sequence shown here is derived from an EMBL/GenBank/DDBJ whole genome shotgun (WGS) entry which is preliminary data.</text>
</comment>
<dbReference type="EMBL" id="JACDTQ010002544">
    <property type="protein sequence ID" value="KAF5917515.1"/>
    <property type="molecule type" value="Genomic_DNA"/>
</dbReference>
<evidence type="ECO:0000313" key="2">
    <source>
        <dbReference type="EMBL" id="KAF5917515.1"/>
    </source>
</evidence>
<evidence type="ECO:0000256" key="1">
    <source>
        <dbReference type="SAM" id="MobiDB-lite"/>
    </source>
</evidence>
<proteinExistence type="predicted"/>
<accession>A0A7J7ENY6</accession>
<feature type="compositionally biased region" description="Basic and acidic residues" evidence="1">
    <location>
        <begin position="15"/>
        <end position="29"/>
    </location>
</feature>
<reference evidence="2 3" key="1">
    <citation type="journal article" date="2020" name="Mol. Biol. Evol.">
        <title>Interspecific Gene Flow and the Evolution of Specialization in Black and White Rhinoceros.</title>
        <authorList>
            <person name="Moodley Y."/>
            <person name="Westbury M.V."/>
            <person name="Russo I.M."/>
            <person name="Gopalakrishnan S."/>
            <person name="Rakotoarivelo A."/>
            <person name="Olsen R.A."/>
            <person name="Prost S."/>
            <person name="Tunstall T."/>
            <person name="Ryder O.A."/>
            <person name="Dalen L."/>
            <person name="Bruford M.W."/>
        </authorList>
    </citation>
    <scope>NUCLEOTIDE SEQUENCE [LARGE SCALE GENOMIC DNA]</scope>
    <source>
        <strain evidence="2">SBR-YM</strain>
        <tissue evidence="2">Skin</tissue>
    </source>
</reference>
<feature type="region of interest" description="Disordered" evidence="1">
    <location>
        <begin position="1"/>
        <end position="83"/>
    </location>
</feature>
<gene>
    <name evidence="2" type="ORF">HPG69_017407</name>
</gene>
<keyword evidence="3" id="KW-1185">Reference proteome</keyword>
<dbReference type="Proteomes" id="UP000551758">
    <property type="component" value="Unassembled WGS sequence"/>
</dbReference>
<organism evidence="2 3">
    <name type="scientific">Diceros bicornis minor</name>
    <name type="common">South-central black rhinoceros</name>
    <dbReference type="NCBI Taxonomy" id="77932"/>
    <lineage>
        <taxon>Eukaryota</taxon>
        <taxon>Metazoa</taxon>
        <taxon>Chordata</taxon>
        <taxon>Craniata</taxon>
        <taxon>Vertebrata</taxon>
        <taxon>Euteleostomi</taxon>
        <taxon>Mammalia</taxon>
        <taxon>Eutheria</taxon>
        <taxon>Laurasiatheria</taxon>
        <taxon>Perissodactyla</taxon>
        <taxon>Rhinocerotidae</taxon>
        <taxon>Diceros</taxon>
    </lineage>
</organism>
<sequence>MKARSLQAPQPRFSPPDDRNDHDKQSDRERKRRKKGKNQSPPSKAWMRQSQRKDPRAFLSSPVTAPGSSMIIIHPVDSSTMKD</sequence>
<name>A0A7J7ENY6_DICBM</name>
<evidence type="ECO:0000313" key="3">
    <source>
        <dbReference type="Proteomes" id="UP000551758"/>
    </source>
</evidence>
<protein>
    <submittedName>
        <fullName evidence="2">Uncharacterized protein</fullName>
    </submittedName>
</protein>